<evidence type="ECO:0000313" key="2">
    <source>
        <dbReference type="Proteomes" id="UP000197277"/>
    </source>
</evidence>
<protein>
    <submittedName>
        <fullName evidence="1">Uncharacterized protein</fullName>
    </submittedName>
</protein>
<dbReference type="AlphaFoldDB" id="A0A246FFU8"/>
<evidence type="ECO:0000313" key="1">
    <source>
        <dbReference type="EMBL" id="OWP61402.1"/>
    </source>
</evidence>
<dbReference type="RefSeq" id="WP_088466151.1">
    <property type="nucleotide sequence ID" value="NZ_NIRR01000071.1"/>
</dbReference>
<comment type="caution">
    <text evidence="1">The sequence shown here is derived from an EMBL/GenBank/DDBJ whole genome shotgun (WGS) entry which is preliminary data.</text>
</comment>
<gene>
    <name evidence="1" type="ORF">CDA63_19610</name>
</gene>
<name>A0A246FFU8_9BACT</name>
<dbReference type="EMBL" id="NIRR01000071">
    <property type="protein sequence ID" value="OWP61402.1"/>
    <property type="molecule type" value="Genomic_DNA"/>
</dbReference>
<dbReference type="Proteomes" id="UP000197277">
    <property type="component" value="Unassembled WGS sequence"/>
</dbReference>
<accession>A0A246FFU8</accession>
<reference evidence="1 2" key="1">
    <citation type="submission" date="2017-06" db="EMBL/GenBank/DDBJ databases">
        <title>Hymenobacter amundsenii sp. nov. isolated from regoliths in Antarctica.</title>
        <authorList>
            <person name="Sedlacek I."/>
            <person name="Kralova S."/>
            <person name="Pantucek R."/>
            <person name="Svec P."/>
            <person name="Holochova P."/>
            <person name="Stankova E."/>
            <person name="Vrbovska V."/>
            <person name="Busse H.-J."/>
        </authorList>
    </citation>
    <scope>NUCLEOTIDE SEQUENCE [LARGE SCALE GENOMIC DNA]</scope>
    <source>
        <strain evidence="1 2">CCM 8682</strain>
    </source>
</reference>
<dbReference type="OrthoDB" id="652227at2"/>
<proteinExistence type="predicted"/>
<sequence>MSPSLNDDVLEHLASYLEESQLSVAIAQVEAALGKMEPAYFHALRGVSLLPQRDAGLRWLNAFYDRVSRTQPVNALYLEMNGFDINTDEWYVDGFAFEKVGDPGELDWLADWEQDMTTTEPFVLRGFEAGQQAFAQYMEEEDPSDGLERARDLAEALVVLRLQELLDHIHRAAKSQGLAWGQTSIWVTAHDYDLVHISK</sequence>
<keyword evidence="2" id="KW-1185">Reference proteome</keyword>
<organism evidence="1 2">
    <name type="scientific">Hymenobacter amundsenii</name>
    <dbReference type="NCBI Taxonomy" id="2006685"/>
    <lineage>
        <taxon>Bacteria</taxon>
        <taxon>Pseudomonadati</taxon>
        <taxon>Bacteroidota</taxon>
        <taxon>Cytophagia</taxon>
        <taxon>Cytophagales</taxon>
        <taxon>Hymenobacteraceae</taxon>
        <taxon>Hymenobacter</taxon>
    </lineage>
</organism>